<evidence type="ECO:0000313" key="1">
    <source>
        <dbReference type="EMBL" id="RIA93473.1"/>
    </source>
</evidence>
<dbReference type="EMBL" id="QKYT01000103">
    <property type="protein sequence ID" value="RIA93473.1"/>
    <property type="molecule type" value="Genomic_DNA"/>
</dbReference>
<protein>
    <submittedName>
        <fullName evidence="1">Uncharacterized protein</fullName>
    </submittedName>
</protein>
<keyword evidence="2" id="KW-1185">Reference proteome</keyword>
<name>A0A397T5M5_9GLOM</name>
<dbReference type="OrthoDB" id="2310244at2759"/>
<comment type="caution">
    <text evidence="1">The sequence shown here is derived from an EMBL/GenBank/DDBJ whole genome shotgun (WGS) entry which is preliminary data.</text>
</comment>
<dbReference type="Proteomes" id="UP000265703">
    <property type="component" value="Unassembled WGS sequence"/>
</dbReference>
<dbReference type="AlphaFoldDB" id="A0A397T5M5"/>
<sequence length="53" mass="5861">MKYCSKCQDYKYVTNSDNYCPTCGTAFGTLAKTSFGDVVNIINKSAEHIGRIC</sequence>
<evidence type="ECO:0000313" key="2">
    <source>
        <dbReference type="Proteomes" id="UP000265703"/>
    </source>
</evidence>
<organism evidence="1 2">
    <name type="scientific">Glomus cerebriforme</name>
    <dbReference type="NCBI Taxonomy" id="658196"/>
    <lineage>
        <taxon>Eukaryota</taxon>
        <taxon>Fungi</taxon>
        <taxon>Fungi incertae sedis</taxon>
        <taxon>Mucoromycota</taxon>
        <taxon>Glomeromycotina</taxon>
        <taxon>Glomeromycetes</taxon>
        <taxon>Glomerales</taxon>
        <taxon>Glomeraceae</taxon>
        <taxon>Glomus</taxon>
    </lineage>
</organism>
<gene>
    <name evidence="1" type="ORF">C1645_762346</name>
</gene>
<reference evidence="1 2" key="1">
    <citation type="submission" date="2018-06" db="EMBL/GenBank/DDBJ databases">
        <title>Comparative genomics reveals the genomic features of Rhizophagus irregularis, R. cerebriforme, R. diaphanum and Gigaspora rosea, and their symbiotic lifestyle signature.</title>
        <authorList>
            <person name="Morin E."/>
            <person name="San Clemente H."/>
            <person name="Chen E.C.H."/>
            <person name="De La Providencia I."/>
            <person name="Hainaut M."/>
            <person name="Kuo A."/>
            <person name="Kohler A."/>
            <person name="Murat C."/>
            <person name="Tang N."/>
            <person name="Roy S."/>
            <person name="Loubradou J."/>
            <person name="Henrissat B."/>
            <person name="Grigoriev I.V."/>
            <person name="Corradi N."/>
            <person name="Roux C."/>
            <person name="Martin F.M."/>
        </authorList>
    </citation>
    <scope>NUCLEOTIDE SEQUENCE [LARGE SCALE GENOMIC DNA]</scope>
    <source>
        <strain evidence="1 2">DAOM 227022</strain>
    </source>
</reference>
<accession>A0A397T5M5</accession>
<proteinExistence type="predicted"/>